<dbReference type="PRINTS" id="PR00301">
    <property type="entry name" value="HEATSHOCK70"/>
</dbReference>
<sequence>EIESLFEGQDFFSQITRSEFEELCMDVFRRTIQLANQVLNESNTLKTEIDEILLVGGSTRIPKISELLKEYFDGKEPLRIENEDSAVAYGAAMQAAVLSKNVTQRDGLELLLLQGSSQQLGIEIDGANFVMIPKNATIPTNEVGVFTTNTDNQTTFTVRVIEGENTILGQFELEGITPAPRGKPQIQVAFDCSVDGILTVTAIDLATNNKKQVQINCQQNFNDLFRMIEEAEQFKVHDDEIEQKLEKK</sequence>
<dbReference type="Gene3D" id="3.30.420.40">
    <property type="match status" value="2"/>
</dbReference>
<keyword evidence="1" id="KW-0547">Nucleotide-binding</keyword>
<dbReference type="InterPro" id="IPR013126">
    <property type="entry name" value="Hsp_70_fam"/>
</dbReference>
<feature type="non-terminal residue" evidence="3">
    <location>
        <position position="248"/>
    </location>
</feature>
<dbReference type="PANTHER" id="PTHR19375">
    <property type="entry name" value="HEAT SHOCK PROTEIN 70KDA"/>
    <property type="match status" value="1"/>
</dbReference>
<gene>
    <name evidence="3" type="ORF">TPC1_16253</name>
</gene>
<dbReference type="GO" id="GO:0140662">
    <property type="term" value="F:ATP-dependent protein folding chaperone"/>
    <property type="evidence" value="ECO:0007669"/>
    <property type="project" value="InterPro"/>
</dbReference>
<feature type="non-terminal residue" evidence="3">
    <location>
        <position position="1"/>
    </location>
</feature>
<dbReference type="Gene3D" id="3.90.640.10">
    <property type="entry name" value="Actin, Chain A, domain 4"/>
    <property type="match status" value="1"/>
</dbReference>
<dbReference type="InterPro" id="IPR043129">
    <property type="entry name" value="ATPase_NBD"/>
</dbReference>
<protein>
    <submittedName>
        <fullName evidence="3">Heat shock protein 70</fullName>
    </submittedName>
</protein>
<evidence type="ECO:0000256" key="2">
    <source>
        <dbReference type="ARBA" id="ARBA00022840"/>
    </source>
</evidence>
<evidence type="ECO:0000256" key="1">
    <source>
        <dbReference type="ARBA" id="ARBA00022741"/>
    </source>
</evidence>
<dbReference type="PROSITE" id="PS01036">
    <property type="entry name" value="HSP70_3"/>
    <property type="match status" value="1"/>
</dbReference>
<proteinExistence type="predicted"/>
<dbReference type="AlphaFoldDB" id="A0A146K6C6"/>
<name>A0A146K6C6_9EUKA</name>
<keyword evidence="3" id="KW-0346">Stress response</keyword>
<dbReference type="EMBL" id="GDID01004648">
    <property type="protein sequence ID" value="JAP91958.1"/>
    <property type="molecule type" value="Transcribed_RNA"/>
</dbReference>
<accession>A0A146K6C6</accession>
<evidence type="ECO:0000313" key="3">
    <source>
        <dbReference type="EMBL" id="JAP91958.1"/>
    </source>
</evidence>
<reference evidence="3" key="1">
    <citation type="submission" date="2015-07" db="EMBL/GenBank/DDBJ databases">
        <title>Adaptation to a free-living lifestyle via gene acquisitions in the diplomonad Trepomonas sp. PC1.</title>
        <authorList>
            <person name="Xu F."/>
            <person name="Jerlstrom-Hultqvist J."/>
            <person name="Kolisko M."/>
            <person name="Simpson A.G.B."/>
            <person name="Roger A.J."/>
            <person name="Svard S.G."/>
            <person name="Andersson J.O."/>
        </authorList>
    </citation>
    <scope>NUCLEOTIDE SEQUENCE</scope>
    <source>
        <strain evidence="3">PC1</strain>
    </source>
</reference>
<dbReference type="InterPro" id="IPR029047">
    <property type="entry name" value="HSP70_peptide-bd_sf"/>
</dbReference>
<dbReference type="SUPFAM" id="SSF100920">
    <property type="entry name" value="Heat shock protein 70kD (HSP70), peptide-binding domain"/>
    <property type="match status" value="1"/>
</dbReference>
<dbReference type="InterPro" id="IPR018181">
    <property type="entry name" value="Heat_shock_70_CS"/>
</dbReference>
<dbReference type="Gene3D" id="2.60.34.10">
    <property type="entry name" value="Substrate Binding Domain Of DNAk, Chain A, domain 1"/>
    <property type="match status" value="1"/>
</dbReference>
<dbReference type="SUPFAM" id="SSF53067">
    <property type="entry name" value="Actin-like ATPase domain"/>
    <property type="match status" value="1"/>
</dbReference>
<organism evidence="3">
    <name type="scientific">Trepomonas sp. PC1</name>
    <dbReference type="NCBI Taxonomy" id="1076344"/>
    <lineage>
        <taxon>Eukaryota</taxon>
        <taxon>Metamonada</taxon>
        <taxon>Diplomonadida</taxon>
        <taxon>Hexamitidae</taxon>
        <taxon>Hexamitinae</taxon>
        <taxon>Trepomonas</taxon>
    </lineage>
</organism>
<dbReference type="Pfam" id="PF00012">
    <property type="entry name" value="HSP70"/>
    <property type="match status" value="1"/>
</dbReference>
<dbReference type="GO" id="GO:0005524">
    <property type="term" value="F:ATP binding"/>
    <property type="evidence" value="ECO:0007669"/>
    <property type="project" value="UniProtKB-KW"/>
</dbReference>
<keyword evidence="2" id="KW-0067">ATP-binding</keyword>